<protein>
    <recommendedName>
        <fullName evidence="12">Reverse transcriptase domain-containing protein</fullName>
    </recommendedName>
</protein>
<proteinExistence type="predicted"/>
<dbReference type="FunFam" id="1.10.340.70:FF:000001">
    <property type="entry name" value="Retrovirus-related Pol polyprotein from transposon gypsy-like Protein"/>
    <property type="match status" value="1"/>
</dbReference>
<dbReference type="InterPro" id="IPR043128">
    <property type="entry name" value="Rev_trsase/Diguanyl_cyclase"/>
</dbReference>
<dbReference type="FunFam" id="3.10.10.10:FF:000007">
    <property type="entry name" value="Retrovirus-related Pol polyprotein from transposon 17.6-like Protein"/>
    <property type="match status" value="1"/>
</dbReference>
<dbReference type="Pfam" id="PF00665">
    <property type="entry name" value="rve"/>
    <property type="match status" value="1"/>
</dbReference>
<dbReference type="InterPro" id="IPR041373">
    <property type="entry name" value="RT_RNaseH"/>
</dbReference>
<keyword evidence="11" id="KW-1185">Reference proteome</keyword>
<dbReference type="GO" id="GO:0003676">
    <property type="term" value="F:nucleic acid binding"/>
    <property type="evidence" value="ECO:0007669"/>
    <property type="project" value="InterPro"/>
</dbReference>
<dbReference type="SUPFAM" id="SSF56672">
    <property type="entry name" value="DNA/RNA polymerases"/>
    <property type="match status" value="1"/>
</dbReference>
<evidence type="ECO:0000313" key="11">
    <source>
        <dbReference type="Proteomes" id="UP000230750"/>
    </source>
</evidence>
<accession>A0A2G8KVL1</accession>
<dbReference type="InterPro" id="IPR036397">
    <property type="entry name" value="RNaseH_sf"/>
</dbReference>
<dbReference type="FunFam" id="3.30.70.270:FF:000020">
    <property type="entry name" value="Transposon Tf2-6 polyprotein-like Protein"/>
    <property type="match status" value="1"/>
</dbReference>
<keyword evidence="4" id="KW-0540">Nuclease</keyword>
<dbReference type="EMBL" id="MRZV01000345">
    <property type="protein sequence ID" value="PIK52039.1"/>
    <property type="molecule type" value="Genomic_DNA"/>
</dbReference>
<organism evidence="10 11">
    <name type="scientific">Stichopus japonicus</name>
    <name type="common">Sea cucumber</name>
    <dbReference type="NCBI Taxonomy" id="307972"/>
    <lineage>
        <taxon>Eukaryota</taxon>
        <taxon>Metazoa</taxon>
        <taxon>Echinodermata</taxon>
        <taxon>Eleutherozoa</taxon>
        <taxon>Echinozoa</taxon>
        <taxon>Holothuroidea</taxon>
        <taxon>Aspidochirotacea</taxon>
        <taxon>Aspidochirotida</taxon>
        <taxon>Stichopodidae</taxon>
        <taxon>Apostichopus</taxon>
    </lineage>
</organism>
<keyword evidence="5" id="KW-0255">Endonuclease</keyword>
<evidence type="ECO:0000256" key="6">
    <source>
        <dbReference type="ARBA" id="ARBA00022801"/>
    </source>
</evidence>
<dbReference type="InterPro" id="IPR000477">
    <property type="entry name" value="RT_dom"/>
</dbReference>
<dbReference type="CDD" id="cd09274">
    <property type="entry name" value="RNase_HI_RT_Ty3"/>
    <property type="match status" value="1"/>
</dbReference>
<keyword evidence="7" id="KW-0695">RNA-directed DNA polymerase</keyword>
<evidence type="ECO:0000256" key="7">
    <source>
        <dbReference type="ARBA" id="ARBA00022918"/>
    </source>
</evidence>
<dbReference type="InterPro" id="IPR054465">
    <property type="entry name" value="Integrase_p58-like_C"/>
</dbReference>
<dbReference type="InterPro" id="IPR043502">
    <property type="entry name" value="DNA/RNA_pol_sf"/>
</dbReference>
<dbReference type="InterPro" id="IPR050951">
    <property type="entry name" value="Retrovirus_Pol_polyprotein"/>
</dbReference>
<dbReference type="FunFam" id="3.10.20.370:FF:000001">
    <property type="entry name" value="Retrovirus-related Pol polyprotein from transposon 17.6-like protein"/>
    <property type="match status" value="1"/>
</dbReference>
<dbReference type="Pfam" id="PF17917">
    <property type="entry name" value="RT_RNaseH"/>
    <property type="match status" value="1"/>
</dbReference>
<dbReference type="PROSITE" id="PS50994">
    <property type="entry name" value="INTEGRASE"/>
    <property type="match status" value="1"/>
</dbReference>
<dbReference type="Proteomes" id="UP000230750">
    <property type="component" value="Unassembled WGS sequence"/>
</dbReference>
<dbReference type="CDD" id="cd01647">
    <property type="entry name" value="RT_LTR"/>
    <property type="match status" value="1"/>
</dbReference>
<reference evidence="10 11" key="1">
    <citation type="journal article" date="2017" name="PLoS Biol.">
        <title>The sea cucumber genome provides insights into morphological evolution and visceral regeneration.</title>
        <authorList>
            <person name="Zhang X."/>
            <person name="Sun L."/>
            <person name="Yuan J."/>
            <person name="Sun Y."/>
            <person name="Gao Y."/>
            <person name="Zhang L."/>
            <person name="Li S."/>
            <person name="Dai H."/>
            <person name="Hamel J.F."/>
            <person name="Liu C."/>
            <person name="Yu Y."/>
            <person name="Liu S."/>
            <person name="Lin W."/>
            <person name="Guo K."/>
            <person name="Jin S."/>
            <person name="Xu P."/>
            <person name="Storey K.B."/>
            <person name="Huan P."/>
            <person name="Zhang T."/>
            <person name="Zhou Y."/>
            <person name="Zhang J."/>
            <person name="Lin C."/>
            <person name="Li X."/>
            <person name="Xing L."/>
            <person name="Huo D."/>
            <person name="Sun M."/>
            <person name="Wang L."/>
            <person name="Mercier A."/>
            <person name="Li F."/>
            <person name="Yang H."/>
            <person name="Xiang J."/>
        </authorList>
    </citation>
    <scope>NUCLEOTIDE SEQUENCE [LARGE SCALE GENOMIC DNA]</scope>
    <source>
        <strain evidence="10">Shaxun</strain>
        <tissue evidence="10">Muscle</tissue>
    </source>
</reference>
<gene>
    <name evidence="10" type="ORF">BSL78_11052</name>
</gene>
<evidence type="ECO:0000259" key="9">
    <source>
        <dbReference type="PROSITE" id="PS50994"/>
    </source>
</evidence>
<evidence type="ECO:0000259" key="8">
    <source>
        <dbReference type="PROSITE" id="PS50878"/>
    </source>
</evidence>
<dbReference type="GO" id="GO:0004519">
    <property type="term" value="F:endonuclease activity"/>
    <property type="evidence" value="ECO:0007669"/>
    <property type="project" value="UniProtKB-KW"/>
</dbReference>
<feature type="domain" description="Integrase catalytic" evidence="9">
    <location>
        <begin position="224"/>
        <end position="382"/>
    </location>
</feature>
<dbReference type="Pfam" id="PF00078">
    <property type="entry name" value="RVT_1"/>
    <property type="match status" value="1"/>
</dbReference>
<dbReference type="Gene3D" id="3.30.420.10">
    <property type="entry name" value="Ribonuclease H-like superfamily/Ribonuclease H"/>
    <property type="match status" value="1"/>
</dbReference>
<evidence type="ECO:0000256" key="1">
    <source>
        <dbReference type="ARBA" id="ARBA00022670"/>
    </source>
</evidence>
<dbReference type="Gene3D" id="1.10.340.70">
    <property type="match status" value="1"/>
</dbReference>
<evidence type="ECO:0000256" key="4">
    <source>
        <dbReference type="ARBA" id="ARBA00022722"/>
    </source>
</evidence>
<evidence type="ECO:0008006" key="12">
    <source>
        <dbReference type="Google" id="ProtNLM"/>
    </source>
</evidence>
<dbReference type="Pfam" id="PF22938">
    <property type="entry name" value="Integrase_p58_C"/>
    <property type="match status" value="1"/>
</dbReference>
<name>A0A2G8KVL1_STIJA</name>
<dbReference type="Gene3D" id="3.10.10.10">
    <property type="entry name" value="HIV Type 1 Reverse Transcriptase, subunit A, domain 1"/>
    <property type="match status" value="1"/>
</dbReference>
<dbReference type="SUPFAM" id="SSF53098">
    <property type="entry name" value="Ribonuclease H-like"/>
    <property type="match status" value="1"/>
</dbReference>
<comment type="caution">
    <text evidence="10">The sequence shown here is derived from an EMBL/GenBank/DDBJ whole genome shotgun (WGS) entry which is preliminary data.</text>
</comment>
<dbReference type="AlphaFoldDB" id="A0A2G8KVL1"/>
<dbReference type="Pfam" id="PF17921">
    <property type="entry name" value="Integrase_H2C2"/>
    <property type="match status" value="1"/>
</dbReference>
<dbReference type="PANTHER" id="PTHR37984">
    <property type="entry name" value="PROTEIN CBG26694"/>
    <property type="match status" value="1"/>
</dbReference>
<dbReference type="PROSITE" id="PS50878">
    <property type="entry name" value="RT_POL"/>
    <property type="match status" value="1"/>
</dbReference>
<dbReference type="STRING" id="307972.A0A2G8KVL1"/>
<keyword evidence="1" id="KW-0645">Protease</keyword>
<dbReference type="GO" id="GO:0008233">
    <property type="term" value="F:peptidase activity"/>
    <property type="evidence" value="ECO:0007669"/>
    <property type="project" value="UniProtKB-KW"/>
</dbReference>
<dbReference type="InterPro" id="IPR012337">
    <property type="entry name" value="RNaseH-like_sf"/>
</dbReference>
<dbReference type="PANTHER" id="PTHR37984:SF5">
    <property type="entry name" value="PROTEIN NYNRIN-LIKE"/>
    <property type="match status" value="1"/>
</dbReference>
<evidence type="ECO:0000313" key="10">
    <source>
        <dbReference type="EMBL" id="PIK52039.1"/>
    </source>
</evidence>
<feature type="domain" description="Reverse transcriptase" evidence="8">
    <location>
        <begin position="630"/>
        <end position="807"/>
    </location>
</feature>
<dbReference type="FunFam" id="3.30.420.10:FF:000032">
    <property type="entry name" value="Retrovirus-related Pol polyprotein from transposon 297-like Protein"/>
    <property type="match status" value="1"/>
</dbReference>
<dbReference type="Gene3D" id="3.30.70.270">
    <property type="match status" value="2"/>
</dbReference>
<sequence length="1023" mass="116993">MTWQGIRFSLNPIVTNTPSNVSSHEEDEILFLCVMTRAMSKKAVSEVEESESCQSDVFKLEDTFFKVLNDTESSSGDNQKVEKDPLSRNKLILEQSRDPELIDLVERGSDPKEAEDNPVCFYKQNGVVMRKWRPLDAPADEEWQVVHQIVVPKVYHSDVISMAHDSPMAGHLGVRKTCDRILKHFWWPKIRSDVADYCRSCHTCQVVGKPNQKIPPAPLKPIPAFDEPFSRVIIDCVGPLPKTKSGNQYVLTIMCTSTHFPEAIPLRNIKATTVVKALTKFFTLVGLPKRIQSDQGSNFTSGLFQQVMYQLGIDQHLSSAYHPESQGTLERFHQTLKIMIRTYCLEFQKDWDEGVHLLLFAAREAVQETLGFSPFELVFGHTVRGPLKHLKEKWLNETSKTNLLDYVSNFKHRLNKANEIARQNLEQGQAKMKQWYDKNAKNRVFQPGDKVLVLFPIQGQPLQARYFGPCEVESKMGDVDYVVKTPGRRKSRQLCHINMLKKYIERNDNSVPKPICSSTHADVTQGTDVEPDVTSDTNAGIKNKEYSIKLQNSDVLENLEQKFSHLSGTQQIEMTELVKTYENIFPDTPSRTNAAFHDIDVGDTTPIKQHPYRVNPLKMEHLKKEINYMLDNDIIEPSSSEWSSPCILIPKPGGTYRLVADMRAVNEKSKTDSYPIPRIDDCIDKIGNAKFVSKFDLLKGYWQVPLTEHAKEITAFCTPFGLYQYKVMPFGLKNAPATFQRMVNQIVMEIDGCEAYVDDLIVYSQTWEQHMCQLRQLFQKLSEAKLTVNLTKSEFCHASVTYLGHVVGQGQVKPLKAKEEAIEQYPAPTNKKALMRFLGMVGYYRKFCPNFSDIASPLTDLLKKNVTFCWTDVCERAFHKIKSILMGSPILAAPNFHKQFKLAVDASDIGCGSVVLQEGEDQVDHPVCYYSKKFDKHQRNYSTIEKECLALLLSLQHFDVYLHTTVYPVLVFTDHNPLTFIHRMKNKNQRLMRWSLTLQEYNLDVRHIKGKDNVMADALSRFT</sequence>
<dbReference type="GO" id="GO:0006508">
    <property type="term" value="P:proteolysis"/>
    <property type="evidence" value="ECO:0007669"/>
    <property type="project" value="UniProtKB-KW"/>
</dbReference>
<dbReference type="InterPro" id="IPR001584">
    <property type="entry name" value="Integrase_cat-core"/>
</dbReference>
<evidence type="ECO:0000256" key="2">
    <source>
        <dbReference type="ARBA" id="ARBA00022679"/>
    </source>
</evidence>
<keyword evidence="6" id="KW-0378">Hydrolase</keyword>
<dbReference type="GO" id="GO:0015074">
    <property type="term" value="P:DNA integration"/>
    <property type="evidence" value="ECO:0007669"/>
    <property type="project" value="InterPro"/>
</dbReference>
<evidence type="ECO:0000256" key="3">
    <source>
        <dbReference type="ARBA" id="ARBA00022695"/>
    </source>
</evidence>
<keyword evidence="3" id="KW-0548">Nucleotidyltransferase</keyword>
<evidence type="ECO:0000256" key="5">
    <source>
        <dbReference type="ARBA" id="ARBA00022759"/>
    </source>
</evidence>
<dbReference type="OrthoDB" id="10064731at2759"/>
<dbReference type="InterPro" id="IPR041588">
    <property type="entry name" value="Integrase_H2C2"/>
</dbReference>
<dbReference type="GO" id="GO:0003964">
    <property type="term" value="F:RNA-directed DNA polymerase activity"/>
    <property type="evidence" value="ECO:0007669"/>
    <property type="project" value="UniProtKB-KW"/>
</dbReference>
<keyword evidence="2" id="KW-0808">Transferase</keyword>